<protein>
    <submittedName>
        <fullName evidence="1">Uncharacterized protein</fullName>
    </submittedName>
</protein>
<reference evidence="1 2" key="1">
    <citation type="submission" date="2018-05" db="EMBL/GenBank/DDBJ databases">
        <title>Draft genome sequence of Streptococcus panodentis CCUG 70867T.</title>
        <authorList>
            <person name="Salva-Serra F."/>
            <person name="Mendez V."/>
            <person name="Jaen-Luchoro D."/>
            <person name="Gonzales-Siles L."/>
            <person name="Karlsson R."/>
            <person name="Engstrom-Jakobsson H."/>
            <person name="Busquets A."/>
            <person name="Gomila M."/>
            <person name="Pineiro-Iglesias B."/>
            <person name="Bennasar-Figueras A."/>
            <person name="Seeger M."/>
            <person name="Moore E."/>
        </authorList>
    </citation>
    <scope>NUCLEOTIDE SEQUENCE [LARGE SCALE GENOMIC DNA]</scope>
    <source>
        <strain evidence="1 2">CCUG 70867</strain>
    </source>
</reference>
<proteinExistence type="predicted"/>
<sequence length="63" mass="7027">MTIQAPQSAGLCERAELLKADRLKEGFLNKSSIKVFLVLLYPLQNRKETENLACRSFSAGEKA</sequence>
<evidence type="ECO:0000313" key="1">
    <source>
        <dbReference type="EMBL" id="MBP2621180.1"/>
    </source>
</evidence>
<evidence type="ECO:0000313" key="2">
    <source>
        <dbReference type="Proteomes" id="UP001519349"/>
    </source>
</evidence>
<gene>
    <name evidence="1" type="ORF">DHL47_07600</name>
</gene>
<dbReference type="EMBL" id="QFAY01000014">
    <property type="protein sequence ID" value="MBP2621180.1"/>
    <property type="molecule type" value="Genomic_DNA"/>
</dbReference>
<dbReference type="Proteomes" id="UP001519349">
    <property type="component" value="Unassembled WGS sequence"/>
</dbReference>
<keyword evidence="2" id="KW-1185">Reference proteome</keyword>
<organism evidence="1 2">
    <name type="scientific">Streptococcus panodentis</name>
    <dbReference type="NCBI Taxonomy" id="1581472"/>
    <lineage>
        <taxon>Bacteria</taxon>
        <taxon>Bacillati</taxon>
        <taxon>Bacillota</taxon>
        <taxon>Bacilli</taxon>
        <taxon>Lactobacillales</taxon>
        <taxon>Streptococcaceae</taxon>
        <taxon>Streptococcus</taxon>
    </lineage>
</organism>
<accession>A0ABS5AXD1</accession>
<name>A0ABS5AXD1_9STRE</name>
<comment type="caution">
    <text evidence="1">The sequence shown here is derived from an EMBL/GenBank/DDBJ whole genome shotgun (WGS) entry which is preliminary data.</text>
</comment>